<dbReference type="AlphaFoldDB" id="D5BVF7"/>
<gene>
    <name evidence="1" type="ordered locus">Nhal_0395</name>
</gene>
<dbReference type="KEGG" id="nhl:Nhal_0395"/>
<sequence length="95" mass="11456">MSRILHAGFHKTASTFLQKELFPIRNNKFNSSFYGYNVIAAYRLLNWMRQLHFLREIFGLFKIRPRRMMQGKLGRALNNLSHRHVTPKDVEYLFR</sequence>
<organism evidence="1 2">
    <name type="scientific">Nitrosococcus halophilus (strain Nc4)</name>
    <dbReference type="NCBI Taxonomy" id="472759"/>
    <lineage>
        <taxon>Bacteria</taxon>
        <taxon>Pseudomonadati</taxon>
        <taxon>Pseudomonadota</taxon>
        <taxon>Gammaproteobacteria</taxon>
        <taxon>Chromatiales</taxon>
        <taxon>Chromatiaceae</taxon>
        <taxon>Nitrosococcus</taxon>
    </lineage>
</organism>
<proteinExistence type="predicted"/>
<dbReference type="Proteomes" id="UP000001844">
    <property type="component" value="Chromosome"/>
</dbReference>
<evidence type="ECO:0000313" key="1">
    <source>
        <dbReference type="EMBL" id="ADE13585.1"/>
    </source>
</evidence>
<name>D5BVF7_NITHN</name>
<dbReference type="HOGENOM" id="CLU_2369954_0_0_6"/>
<dbReference type="EMBL" id="CP001798">
    <property type="protein sequence ID" value="ADE13585.1"/>
    <property type="molecule type" value="Genomic_DNA"/>
</dbReference>
<protein>
    <submittedName>
        <fullName evidence="1">Uncharacterized protein</fullName>
    </submittedName>
</protein>
<dbReference type="STRING" id="472759.Nhal_0395"/>
<keyword evidence="2" id="KW-1185">Reference proteome</keyword>
<accession>D5BVF7</accession>
<evidence type="ECO:0000313" key="2">
    <source>
        <dbReference type="Proteomes" id="UP000001844"/>
    </source>
</evidence>
<reference evidence="2" key="1">
    <citation type="submission" date="2010-04" db="EMBL/GenBank/DDBJ databases">
        <title>Complete genome sequence of Nitrosococcus halophilus Nc4, a salt-adapted, aerobic obligate ammonia-oxidizing sulfur purple bacterium.</title>
        <authorList>
            <consortium name="US DOE Joint Genome Institute"/>
            <person name="Campbell M.A."/>
            <person name="Malfatti S.A."/>
            <person name="Chain P.S.G."/>
            <person name="Heidelberg J.F."/>
            <person name="Ward B.B."/>
            <person name="Klotz M.G."/>
        </authorList>
    </citation>
    <scope>NUCLEOTIDE SEQUENCE [LARGE SCALE GENOMIC DNA]</scope>
    <source>
        <strain evidence="2">Nc4</strain>
    </source>
</reference>